<evidence type="ECO:0000259" key="12">
    <source>
        <dbReference type="Pfam" id="PF08546"/>
    </source>
</evidence>
<evidence type="ECO:0000256" key="4">
    <source>
        <dbReference type="ARBA" id="ARBA00019465"/>
    </source>
</evidence>
<reference evidence="14" key="1">
    <citation type="journal article" date="2019" name="Int. J. Syst. Evol. Microbiol.">
        <title>The Global Catalogue of Microorganisms (GCM) 10K type strain sequencing project: providing services to taxonomists for standard genome sequencing and annotation.</title>
        <authorList>
            <consortium name="The Broad Institute Genomics Platform"/>
            <consortium name="The Broad Institute Genome Sequencing Center for Infectious Disease"/>
            <person name="Wu L."/>
            <person name="Ma J."/>
        </authorList>
    </citation>
    <scope>NUCLEOTIDE SEQUENCE [LARGE SCALE GENOMIC DNA]</scope>
    <source>
        <strain evidence="14">SHR3</strain>
    </source>
</reference>
<evidence type="ECO:0000256" key="3">
    <source>
        <dbReference type="ARBA" id="ARBA00013014"/>
    </source>
</evidence>
<dbReference type="InterPro" id="IPR013752">
    <property type="entry name" value="KPA_reductase"/>
</dbReference>
<evidence type="ECO:0000313" key="14">
    <source>
        <dbReference type="Proteomes" id="UP001595974"/>
    </source>
</evidence>
<comment type="caution">
    <text evidence="13">The sequence shown here is derived from an EMBL/GenBank/DDBJ whole genome shotgun (WGS) entry which is preliminary data.</text>
</comment>
<comment type="pathway">
    <text evidence="1 10">Cofactor biosynthesis; (R)-pantothenate biosynthesis; (R)-pantoate from 3-methyl-2-oxobutanoate: step 2/2.</text>
</comment>
<dbReference type="InterPro" id="IPR013328">
    <property type="entry name" value="6PGD_dom2"/>
</dbReference>
<evidence type="ECO:0000256" key="7">
    <source>
        <dbReference type="ARBA" id="ARBA00023002"/>
    </source>
</evidence>
<dbReference type="EMBL" id="JBHSOG010000043">
    <property type="protein sequence ID" value="MFC5769921.1"/>
    <property type="molecule type" value="Genomic_DNA"/>
</dbReference>
<evidence type="ECO:0000256" key="9">
    <source>
        <dbReference type="ARBA" id="ARBA00048793"/>
    </source>
</evidence>
<keyword evidence="6 10" id="KW-0521">NADP</keyword>
<dbReference type="Pfam" id="PF02558">
    <property type="entry name" value="ApbA"/>
    <property type="match status" value="1"/>
</dbReference>
<evidence type="ECO:0000256" key="8">
    <source>
        <dbReference type="ARBA" id="ARBA00032024"/>
    </source>
</evidence>
<dbReference type="Gene3D" id="1.10.1040.10">
    <property type="entry name" value="N-(1-d-carboxylethyl)-l-norvaline Dehydrogenase, domain 2"/>
    <property type="match status" value="1"/>
</dbReference>
<evidence type="ECO:0000256" key="10">
    <source>
        <dbReference type="RuleBase" id="RU362068"/>
    </source>
</evidence>
<dbReference type="NCBIfam" id="TIGR00745">
    <property type="entry name" value="apbA_panE"/>
    <property type="match status" value="1"/>
</dbReference>
<sequence length="309" mass="31828">MNRLPSSAASASPPRAAAQTRFPLAIVGAGALGLHFAARLARGGPVAVVARTAQRAAQLRAGIYVGDMLYRAEAHGPDALPEAEWVIVLVKAADTADAARLAAAMRPRGVLSLQNGLTEDVLRAHCGGAGGVALVAQGITTEGAFRDGDRVTPSGAGETLVPPGFEAVAGLLSRAGFRARVEPGIAAARLAKLLVNLAINPLAALFRVPNGALLDPPFRACLDALVDEAWPLLRAEGLALDEAAAHARVAEVARATGTNRASMLQDVLAGRRTEIDAITGMLLAMAARRGVAVPVHQAVFTLVKLLERG</sequence>
<keyword evidence="5 10" id="KW-0566">Pantothenate biosynthesis</keyword>
<evidence type="ECO:0000259" key="11">
    <source>
        <dbReference type="Pfam" id="PF02558"/>
    </source>
</evidence>
<comment type="similarity">
    <text evidence="2 10">Belongs to the ketopantoate reductase family.</text>
</comment>
<comment type="catalytic activity">
    <reaction evidence="9 10">
        <text>(R)-pantoate + NADP(+) = 2-dehydropantoate + NADPH + H(+)</text>
        <dbReference type="Rhea" id="RHEA:16233"/>
        <dbReference type="ChEBI" id="CHEBI:11561"/>
        <dbReference type="ChEBI" id="CHEBI:15378"/>
        <dbReference type="ChEBI" id="CHEBI:15980"/>
        <dbReference type="ChEBI" id="CHEBI:57783"/>
        <dbReference type="ChEBI" id="CHEBI:58349"/>
        <dbReference type="EC" id="1.1.1.169"/>
    </reaction>
</comment>
<evidence type="ECO:0000313" key="13">
    <source>
        <dbReference type="EMBL" id="MFC5769921.1"/>
    </source>
</evidence>
<dbReference type="InterPro" id="IPR003710">
    <property type="entry name" value="ApbA"/>
</dbReference>
<evidence type="ECO:0000256" key="6">
    <source>
        <dbReference type="ARBA" id="ARBA00022857"/>
    </source>
</evidence>
<dbReference type="InterPro" id="IPR050838">
    <property type="entry name" value="Ketopantoate_reductase"/>
</dbReference>
<organism evidence="13 14">
    <name type="scientific">Thauera sinica</name>
    <dbReference type="NCBI Taxonomy" id="2665146"/>
    <lineage>
        <taxon>Bacteria</taxon>
        <taxon>Pseudomonadati</taxon>
        <taxon>Pseudomonadota</taxon>
        <taxon>Betaproteobacteria</taxon>
        <taxon>Rhodocyclales</taxon>
        <taxon>Zoogloeaceae</taxon>
        <taxon>Thauera</taxon>
    </lineage>
</organism>
<dbReference type="PANTHER" id="PTHR43765:SF2">
    <property type="entry name" value="2-DEHYDROPANTOATE 2-REDUCTASE"/>
    <property type="match status" value="1"/>
</dbReference>
<dbReference type="RefSeq" id="WP_096451625.1">
    <property type="nucleotide sequence ID" value="NZ_JBHSOG010000043.1"/>
</dbReference>
<feature type="domain" description="Ketopantoate reductase N-terminal" evidence="11">
    <location>
        <begin position="25"/>
        <end position="159"/>
    </location>
</feature>
<evidence type="ECO:0000256" key="1">
    <source>
        <dbReference type="ARBA" id="ARBA00004994"/>
    </source>
</evidence>
<name>A0ABW1ASK8_9RHOO</name>
<dbReference type="SUPFAM" id="SSF51735">
    <property type="entry name" value="NAD(P)-binding Rossmann-fold domains"/>
    <property type="match status" value="1"/>
</dbReference>
<dbReference type="Pfam" id="PF08546">
    <property type="entry name" value="ApbA_C"/>
    <property type="match status" value="1"/>
</dbReference>
<evidence type="ECO:0000256" key="5">
    <source>
        <dbReference type="ARBA" id="ARBA00022655"/>
    </source>
</evidence>
<dbReference type="InterPro" id="IPR013332">
    <property type="entry name" value="KPR_N"/>
</dbReference>
<accession>A0ABW1ASK8</accession>
<protein>
    <recommendedName>
        <fullName evidence="4 10">2-dehydropantoate 2-reductase</fullName>
        <ecNumber evidence="3 10">1.1.1.169</ecNumber>
    </recommendedName>
    <alternativeName>
        <fullName evidence="8 10">Ketopantoate reductase</fullName>
    </alternativeName>
</protein>
<dbReference type="InterPro" id="IPR036291">
    <property type="entry name" value="NAD(P)-bd_dom_sf"/>
</dbReference>
<dbReference type="SUPFAM" id="SSF48179">
    <property type="entry name" value="6-phosphogluconate dehydrogenase C-terminal domain-like"/>
    <property type="match status" value="1"/>
</dbReference>
<comment type="function">
    <text evidence="10">Catalyzes the NADPH-dependent reduction of ketopantoate into pantoic acid.</text>
</comment>
<dbReference type="EC" id="1.1.1.169" evidence="3 10"/>
<feature type="domain" description="Ketopantoate reductase C-terminal" evidence="12">
    <location>
        <begin position="185"/>
        <end position="307"/>
    </location>
</feature>
<dbReference type="PANTHER" id="PTHR43765">
    <property type="entry name" value="2-DEHYDROPANTOATE 2-REDUCTASE-RELATED"/>
    <property type="match status" value="1"/>
</dbReference>
<keyword evidence="7 10" id="KW-0560">Oxidoreductase</keyword>
<dbReference type="Gene3D" id="3.40.50.720">
    <property type="entry name" value="NAD(P)-binding Rossmann-like Domain"/>
    <property type="match status" value="1"/>
</dbReference>
<gene>
    <name evidence="13" type="ORF">ACFPTN_11100</name>
</gene>
<proteinExistence type="inferred from homology"/>
<evidence type="ECO:0000256" key="2">
    <source>
        <dbReference type="ARBA" id="ARBA00007870"/>
    </source>
</evidence>
<dbReference type="InterPro" id="IPR008927">
    <property type="entry name" value="6-PGluconate_DH-like_C_sf"/>
</dbReference>
<keyword evidence="14" id="KW-1185">Reference proteome</keyword>
<dbReference type="Proteomes" id="UP001595974">
    <property type="component" value="Unassembled WGS sequence"/>
</dbReference>